<reference evidence="8 9" key="1">
    <citation type="journal article" date="2013" name="PLoS Genet.">
        <title>Genomic mechanisms accounting for the adaptation to parasitism in nematode-trapping fungi.</title>
        <authorList>
            <person name="Meerupati T."/>
            <person name="Andersson K.M."/>
            <person name="Friman E."/>
            <person name="Kumar D."/>
            <person name="Tunlid A."/>
            <person name="Ahren D."/>
        </authorList>
    </citation>
    <scope>NUCLEOTIDE SEQUENCE [LARGE SCALE GENOMIC DNA]</scope>
    <source>
        <strain evidence="8 9">CBS 200.50</strain>
    </source>
</reference>
<keyword evidence="3 6" id="KW-1133">Transmembrane helix</keyword>
<dbReference type="PANTHER" id="PTHR23112:SF37">
    <property type="entry name" value="G PROTEIN-COUPLED RECEPTOR GPR1"/>
    <property type="match status" value="1"/>
</dbReference>
<dbReference type="HOGENOM" id="CLU_026168_0_0_1"/>
<evidence type="ECO:0000313" key="8">
    <source>
        <dbReference type="EMBL" id="EPS43401.1"/>
    </source>
</evidence>
<feature type="region of interest" description="Disordered" evidence="5">
    <location>
        <begin position="331"/>
        <end position="373"/>
    </location>
</feature>
<dbReference type="AlphaFoldDB" id="S8AQR5"/>
<name>S8AQR5_DACHA</name>
<evidence type="ECO:0000256" key="5">
    <source>
        <dbReference type="SAM" id="MobiDB-lite"/>
    </source>
</evidence>
<dbReference type="GO" id="GO:0004930">
    <property type="term" value="F:G protein-coupled receptor activity"/>
    <property type="evidence" value="ECO:0007669"/>
    <property type="project" value="TreeGrafter"/>
</dbReference>
<accession>S8AQR5</accession>
<dbReference type="OMA" id="FLFIYPC"/>
<comment type="subcellular location">
    <subcellularLocation>
        <location evidence="1">Membrane</location>
        <topology evidence="1">Multi-pass membrane protein</topology>
    </subcellularLocation>
</comment>
<feature type="transmembrane region" description="Helical" evidence="6">
    <location>
        <begin position="217"/>
        <end position="240"/>
    </location>
</feature>
<feature type="region of interest" description="Disordered" evidence="5">
    <location>
        <begin position="93"/>
        <end position="168"/>
    </location>
</feature>
<comment type="caution">
    <text evidence="8">The sequence shown here is derived from an EMBL/GenBank/DDBJ whole genome shotgun (WGS) entry which is preliminary data.</text>
</comment>
<keyword evidence="9" id="KW-1185">Reference proteome</keyword>
<evidence type="ECO:0000256" key="4">
    <source>
        <dbReference type="ARBA" id="ARBA00023136"/>
    </source>
</evidence>
<dbReference type="Pfam" id="PF11970">
    <property type="entry name" value="GPR_Gpa2_C"/>
    <property type="match status" value="1"/>
</dbReference>
<dbReference type="EMBL" id="AQGS01000079">
    <property type="protein sequence ID" value="EPS43401.1"/>
    <property type="molecule type" value="Genomic_DNA"/>
</dbReference>
<feature type="compositionally biased region" description="Polar residues" evidence="5">
    <location>
        <begin position="408"/>
        <end position="425"/>
    </location>
</feature>
<evidence type="ECO:0000256" key="6">
    <source>
        <dbReference type="SAM" id="Phobius"/>
    </source>
</evidence>
<dbReference type="eggNOG" id="ENOG502QU8E">
    <property type="taxonomic scope" value="Eukaryota"/>
</dbReference>
<feature type="compositionally biased region" description="Polar residues" evidence="5">
    <location>
        <begin position="139"/>
        <end position="165"/>
    </location>
</feature>
<evidence type="ECO:0000256" key="1">
    <source>
        <dbReference type="ARBA" id="ARBA00004141"/>
    </source>
</evidence>
<organism evidence="8 9">
    <name type="scientific">Dactylellina haptotyla (strain CBS 200.50)</name>
    <name type="common">Nematode-trapping fungus</name>
    <name type="synonym">Monacrosporium haptotylum</name>
    <dbReference type="NCBI Taxonomy" id="1284197"/>
    <lineage>
        <taxon>Eukaryota</taxon>
        <taxon>Fungi</taxon>
        <taxon>Dikarya</taxon>
        <taxon>Ascomycota</taxon>
        <taxon>Pezizomycotina</taxon>
        <taxon>Orbiliomycetes</taxon>
        <taxon>Orbiliales</taxon>
        <taxon>Orbiliaceae</taxon>
        <taxon>Dactylellina</taxon>
    </lineage>
</organism>
<protein>
    <recommendedName>
        <fullName evidence="7">G protein-coupled receptor GPR1/2/3 C-terminal domain-containing protein</fullName>
    </recommendedName>
</protein>
<feature type="transmembrane region" description="Helical" evidence="6">
    <location>
        <begin position="6"/>
        <end position="22"/>
    </location>
</feature>
<evidence type="ECO:0000256" key="3">
    <source>
        <dbReference type="ARBA" id="ARBA00022989"/>
    </source>
</evidence>
<reference evidence="9" key="2">
    <citation type="submission" date="2013-04" db="EMBL/GenBank/DDBJ databases">
        <title>Genomic mechanisms accounting for the adaptation to parasitism in nematode-trapping fungi.</title>
        <authorList>
            <person name="Ahren D.G."/>
        </authorList>
    </citation>
    <scope>NUCLEOTIDE SEQUENCE [LARGE SCALE GENOMIC DNA]</scope>
    <source>
        <strain evidence="9">CBS 200.50</strain>
    </source>
</reference>
<evidence type="ECO:0000259" key="7">
    <source>
        <dbReference type="Pfam" id="PF11970"/>
    </source>
</evidence>
<feature type="domain" description="G protein-coupled receptor GPR1/2/3 C-terminal" evidence="7">
    <location>
        <begin position="172"/>
        <end position="246"/>
    </location>
</feature>
<feature type="region of interest" description="Disordered" evidence="5">
    <location>
        <begin position="408"/>
        <end position="491"/>
    </location>
</feature>
<feature type="region of interest" description="Disordered" evidence="5">
    <location>
        <begin position="288"/>
        <end position="315"/>
    </location>
</feature>
<proteinExistence type="predicted"/>
<dbReference type="InterPro" id="IPR022596">
    <property type="entry name" value="GPR1/2/3_C"/>
</dbReference>
<dbReference type="Proteomes" id="UP000015100">
    <property type="component" value="Unassembled WGS sequence"/>
</dbReference>
<feature type="compositionally biased region" description="Basic and acidic residues" evidence="5">
    <location>
        <begin position="288"/>
        <end position="305"/>
    </location>
</feature>
<evidence type="ECO:0000256" key="2">
    <source>
        <dbReference type="ARBA" id="ARBA00022692"/>
    </source>
</evidence>
<keyword evidence="2 6" id="KW-0812">Transmembrane</keyword>
<feature type="transmembrane region" description="Helical" evidence="6">
    <location>
        <begin position="182"/>
        <end position="205"/>
    </location>
</feature>
<gene>
    <name evidence="8" type="ORF">H072_2604</name>
</gene>
<dbReference type="STRING" id="1284197.S8AQR5"/>
<dbReference type="OrthoDB" id="5368598at2759"/>
<dbReference type="GO" id="GO:0007189">
    <property type="term" value="P:adenylate cyclase-activating G protein-coupled receptor signaling pathway"/>
    <property type="evidence" value="ECO:0007669"/>
    <property type="project" value="TreeGrafter"/>
</dbReference>
<evidence type="ECO:0000313" key="9">
    <source>
        <dbReference type="Proteomes" id="UP000015100"/>
    </source>
</evidence>
<sequence length="491" mass="54816">MLTITGLYLAIYIYVKVTFRAYRARFRTSEFDTDATQPSQIDTTGQTMTDRRGSVLSVFGATFKIPGIIGKTEKVREEDVGLDPVTARIRRLSEAGPQDDAEAAGGPGQILDIEKGAQSPTSVPEFPMSKEPVEDQRRGTGSSTHDSTSRMLQQNQRSMLSSTPNETEEELRKRQYAIQRQLRFLFIYPCVYVLIWLIPLINHSLQYYDRFAEHPSFPLVCISAITVPIQGAIDCLLFSLREKPWRLVRKQTKQPWISWIMRKPWDEPADENVNIEAMTDGQRHAYLRREREKAENEEAKRERVEKKRKAKMTRKGSMTWWDTFERANMSGTAVSRQSSQDGEASGTDGGPGRMDSLAVPSGGGLPVMSPDGRVLRRNSSFGSAFGSLGRKRSRSTSELWRNFSFSDATGRQGSISANRKQSSTGVVERMPTPEPISAIEEEQPHGHESDDGSISPSDVGPDEKTLGSTSASADTPDEGLMMKGLPVLPRK</sequence>
<keyword evidence="4 6" id="KW-0472">Membrane</keyword>
<feature type="compositionally biased region" description="Polar residues" evidence="5">
    <location>
        <begin position="331"/>
        <end position="342"/>
    </location>
</feature>
<dbReference type="PANTHER" id="PTHR23112">
    <property type="entry name" value="G PROTEIN-COUPLED RECEPTOR 157-RELATED"/>
    <property type="match status" value="1"/>
</dbReference>
<dbReference type="GO" id="GO:0005886">
    <property type="term" value="C:plasma membrane"/>
    <property type="evidence" value="ECO:0007669"/>
    <property type="project" value="TreeGrafter"/>
</dbReference>